<dbReference type="AlphaFoldDB" id="A0A9Q4AEK1"/>
<dbReference type="EMBL" id="JAKNID010000074">
    <property type="protein sequence ID" value="MCG4565982.1"/>
    <property type="molecule type" value="Genomic_DNA"/>
</dbReference>
<proteinExistence type="predicted"/>
<dbReference type="RefSeq" id="WP_226808847.1">
    <property type="nucleotide sequence ID" value="NZ_JAJBNW010000113.1"/>
</dbReference>
<comment type="caution">
    <text evidence="1">The sequence shown here is derived from an EMBL/GenBank/DDBJ whole genome shotgun (WGS) entry which is preliminary data.</text>
</comment>
<evidence type="ECO:0000313" key="1">
    <source>
        <dbReference type="EMBL" id="MCG4565982.1"/>
    </source>
</evidence>
<dbReference type="Proteomes" id="UP001108123">
    <property type="component" value="Unassembled WGS sequence"/>
</dbReference>
<organism evidence="1 2">
    <name type="scientific">Anaerosalibacter bizertensis</name>
    <dbReference type="NCBI Taxonomy" id="932217"/>
    <lineage>
        <taxon>Bacteria</taxon>
        <taxon>Bacillati</taxon>
        <taxon>Bacillota</taxon>
        <taxon>Tissierellia</taxon>
        <taxon>Tissierellales</taxon>
        <taxon>Sporanaerobacteraceae</taxon>
        <taxon>Anaerosalibacter</taxon>
    </lineage>
</organism>
<gene>
    <name evidence="1" type="ORF">L0P62_11030</name>
</gene>
<reference evidence="1" key="1">
    <citation type="submission" date="2022-01" db="EMBL/GenBank/DDBJ databases">
        <title>Collection of gut derived symbiotic bacterial strains cultured from healthy donors.</title>
        <authorList>
            <person name="Lin H."/>
            <person name="Kohout C."/>
            <person name="Waligurski E."/>
            <person name="Pamer E.G."/>
        </authorList>
    </citation>
    <scope>NUCLEOTIDE SEQUENCE</scope>
    <source>
        <strain evidence="1">MSK.14.39</strain>
    </source>
</reference>
<evidence type="ECO:0000313" key="2">
    <source>
        <dbReference type="Proteomes" id="UP001108123"/>
    </source>
</evidence>
<sequence>MNGYHIQMFINEDDNSFVEWIDNREVDRGICEKHENKLYRIKSSKQSFEIILNDDNSFEMVIDKLNDGKPFVMENVRTDDTAISFWDKFDDVDEYKTLLD</sequence>
<name>A0A9Q4AEK1_9FIRM</name>
<protein>
    <submittedName>
        <fullName evidence="1">Uncharacterized protein</fullName>
    </submittedName>
</protein>
<accession>A0A9Q4AEK1</accession>
<keyword evidence="2" id="KW-1185">Reference proteome</keyword>